<evidence type="ECO:0000256" key="2">
    <source>
        <dbReference type="ARBA" id="ARBA00013194"/>
    </source>
</evidence>
<comment type="catalytic activity">
    <reaction evidence="1 5">
        <text>[protein]-peptidylproline (omega=180) = [protein]-peptidylproline (omega=0)</text>
        <dbReference type="Rhea" id="RHEA:16237"/>
        <dbReference type="Rhea" id="RHEA-COMP:10747"/>
        <dbReference type="Rhea" id="RHEA-COMP:10748"/>
        <dbReference type="ChEBI" id="CHEBI:83833"/>
        <dbReference type="ChEBI" id="CHEBI:83834"/>
        <dbReference type="EC" id="5.2.1.8"/>
    </reaction>
</comment>
<dbReference type="PROSITE" id="PS50059">
    <property type="entry name" value="FKBP_PPIASE"/>
    <property type="match status" value="1"/>
</dbReference>
<feature type="domain" description="PPIase FKBP-type" evidence="7">
    <location>
        <begin position="59"/>
        <end position="154"/>
    </location>
</feature>
<feature type="transmembrane region" description="Helical" evidence="6">
    <location>
        <begin position="6"/>
        <end position="24"/>
    </location>
</feature>
<name>A0A6U6IIF7_9DINO</name>
<keyword evidence="6" id="KW-0812">Transmembrane</keyword>
<keyword evidence="6" id="KW-1133">Transmembrane helix</keyword>
<sequence length="157" mass="17187">MALKFHPVTLPISIVLASLYFFYVTQRKGPNSAKGRDSKDIDVVVHQKAPSCVLRAKTGDILHVHYSGYSKSSGKLFESSREASEPYVFKLGTCNEQGKPECLKGFEKGVAGMCVGEKRKVTLPPKLAFGEVGKEPHVAPNDPVLFHVELIDLDASK</sequence>
<dbReference type="InterPro" id="IPR001179">
    <property type="entry name" value="PPIase_FKBP_dom"/>
</dbReference>
<dbReference type="GO" id="GO:0005783">
    <property type="term" value="C:endoplasmic reticulum"/>
    <property type="evidence" value="ECO:0007669"/>
    <property type="project" value="TreeGrafter"/>
</dbReference>
<protein>
    <recommendedName>
        <fullName evidence="2 5">peptidylprolyl isomerase</fullName>
        <ecNumber evidence="2 5">5.2.1.8</ecNumber>
    </recommendedName>
</protein>
<gene>
    <name evidence="8" type="ORF">BRAN1462_LOCUS9103</name>
</gene>
<keyword evidence="3 5" id="KW-0697">Rotamase</keyword>
<evidence type="ECO:0000313" key="8">
    <source>
        <dbReference type="EMBL" id="CAD9519835.1"/>
    </source>
</evidence>
<evidence type="ECO:0000259" key="7">
    <source>
        <dbReference type="PROSITE" id="PS50059"/>
    </source>
</evidence>
<keyword evidence="6" id="KW-0472">Membrane</keyword>
<dbReference type="InterPro" id="IPR046357">
    <property type="entry name" value="PPIase_dom_sf"/>
</dbReference>
<dbReference type="AlphaFoldDB" id="A0A6U6IIF7"/>
<evidence type="ECO:0000256" key="1">
    <source>
        <dbReference type="ARBA" id="ARBA00000971"/>
    </source>
</evidence>
<evidence type="ECO:0000256" key="3">
    <source>
        <dbReference type="ARBA" id="ARBA00023110"/>
    </source>
</evidence>
<evidence type="ECO:0000256" key="6">
    <source>
        <dbReference type="SAM" id="Phobius"/>
    </source>
</evidence>
<dbReference type="PANTHER" id="PTHR45779">
    <property type="entry name" value="PEPTIDYLPROLYL ISOMERASE"/>
    <property type="match status" value="1"/>
</dbReference>
<organism evidence="8">
    <name type="scientific">Zooxanthella nutricula</name>
    <dbReference type="NCBI Taxonomy" id="1333877"/>
    <lineage>
        <taxon>Eukaryota</taxon>
        <taxon>Sar</taxon>
        <taxon>Alveolata</taxon>
        <taxon>Dinophyceae</taxon>
        <taxon>Peridiniales</taxon>
        <taxon>Peridiniales incertae sedis</taxon>
        <taxon>Zooxanthella</taxon>
    </lineage>
</organism>
<dbReference type="EMBL" id="HBGW01014296">
    <property type="protein sequence ID" value="CAD9519835.1"/>
    <property type="molecule type" value="Transcribed_RNA"/>
</dbReference>
<dbReference type="GO" id="GO:0003755">
    <property type="term" value="F:peptidyl-prolyl cis-trans isomerase activity"/>
    <property type="evidence" value="ECO:0007669"/>
    <property type="project" value="UniProtKB-KW"/>
</dbReference>
<reference evidence="8" key="1">
    <citation type="submission" date="2021-01" db="EMBL/GenBank/DDBJ databases">
        <authorList>
            <person name="Corre E."/>
            <person name="Pelletier E."/>
            <person name="Niang G."/>
            <person name="Scheremetjew M."/>
            <person name="Finn R."/>
            <person name="Kale V."/>
            <person name="Holt S."/>
            <person name="Cochrane G."/>
            <person name="Meng A."/>
            <person name="Brown T."/>
            <person name="Cohen L."/>
        </authorList>
    </citation>
    <scope>NUCLEOTIDE SEQUENCE</scope>
    <source>
        <strain evidence="8">RCC3387</strain>
    </source>
</reference>
<dbReference type="Pfam" id="PF00254">
    <property type="entry name" value="FKBP_C"/>
    <property type="match status" value="1"/>
</dbReference>
<proteinExistence type="predicted"/>
<dbReference type="EC" id="5.2.1.8" evidence="2 5"/>
<keyword evidence="4 5" id="KW-0413">Isomerase</keyword>
<dbReference type="Gene3D" id="3.10.50.40">
    <property type="match status" value="1"/>
</dbReference>
<dbReference type="SUPFAM" id="SSF54534">
    <property type="entry name" value="FKBP-like"/>
    <property type="match status" value="1"/>
</dbReference>
<evidence type="ECO:0000256" key="4">
    <source>
        <dbReference type="ARBA" id="ARBA00023235"/>
    </source>
</evidence>
<evidence type="ECO:0000256" key="5">
    <source>
        <dbReference type="PROSITE-ProRule" id="PRU00277"/>
    </source>
</evidence>
<dbReference type="PANTHER" id="PTHR45779:SF5">
    <property type="entry name" value="PEPTIDYLPROLYL ISOMERASE"/>
    <property type="match status" value="1"/>
</dbReference>
<dbReference type="InterPro" id="IPR044609">
    <property type="entry name" value="FKBP2/11"/>
</dbReference>
<accession>A0A6U6IIF7</accession>